<dbReference type="Proteomes" id="UP000069850">
    <property type="component" value="Chromosome 1"/>
</dbReference>
<dbReference type="KEGG" id="mema:MMAB1_2672"/>
<organism evidence="1 2">
    <name type="scientific">Methanoculleus bourgensis</name>
    <dbReference type="NCBI Taxonomy" id="83986"/>
    <lineage>
        <taxon>Archaea</taxon>
        <taxon>Methanobacteriati</taxon>
        <taxon>Methanobacteriota</taxon>
        <taxon>Stenosarchaea group</taxon>
        <taxon>Methanomicrobia</taxon>
        <taxon>Methanomicrobiales</taxon>
        <taxon>Methanomicrobiaceae</taxon>
        <taxon>Methanoculleus</taxon>
    </lineage>
</organism>
<reference evidence="1 2" key="1">
    <citation type="submission" date="2016-01" db="EMBL/GenBank/DDBJ databases">
        <authorList>
            <person name="Manzoor S."/>
        </authorList>
    </citation>
    <scope>NUCLEOTIDE SEQUENCE [LARGE SCALE GENOMIC DNA]</scope>
    <source>
        <strain evidence="1">Methanoculleus sp MAB1</strain>
    </source>
</reference>
<dbReference type="EMBL" id="LT158599">
    <property type="protein sequence ID" value="CVK33885.1"/>
    <property type="molecule type" value="Genomic_DNA"/>
</dbReference>
<proteinExistence type="predicted"/>
<gene>
    <name evidence="1" type="ORF">MMAB1_2672</name>
</gene>
<dbReference type="AlphaFoldDB" id="A0A0X3BQY3"/>
<accession>A0A0X3BQY3</accession>
<protein>
    <submittedName>
        <fullName evidence="1">Uncharacterized protein</fullName>
    </submittedName>
</protein>
<evidence type="ECO:0000313" key="2">
    <source>
        <dbReference type="Proteomes" id="UP000069850"/>
    </source>
</evidence>
<evidence type="ECO:0000313" key="1">
    <source>
        <dbReference type="EMBL" id="CVK33885.1"/>
    </source>
</evidence>
<sequence length="74" mass="8204">MADGRYSPFRVFALNARGYDVCEFLGAIVHSFPGNRPENQITTLIRVNPVISSQERLMDVSCRPVPPSSGRRPG</sequence>
<name>A0A0X3BQY3_9EURY</name>